<name>A0A8X6GA95_TRICU</name>
<reference evidence="2" key="1">
    <citation type="submission" date="2020-07" db="EMBL/GenBank/DDBJ databases">
        <title>Multicomponent nature underlies the extraordinary mechanical properties of spider dragline silk.</title>
        <authorList>
            <person name="Kono N."/>
            <person name="Nakamura H."/>
            <person name="Mori M."/>
            <person name="Yoshida Y."/>
            <person name="Ohtoshi R."/>
            <person name="Malay A.D."/>
            <person name="Moran D.A.P."/>
            <person name="Tomita M."/>
            <person name="Numata K."/>
            <person name="Arakawa K."/>
        </authorList>
    </citation>
    <scope>NUCLEOTIDE SEQUENCE</scope>
</reference>
<dbReference type="AlphaFoldDB" id="A0A8X6GA95"/>
<dbReference type="EMBL" id="BMAO01015191">
    <property type="protein sequence ID" value="GFR00002.1"/>
    <property type="molecule type" value="Genomic_DNA"/>
</dbReference>
<protein>
    <submittedName>
        <fullName evidence="2">Uncharacterized protein</fullName>
    </submittedName>
</protein>
<evidence type="ECO:0000313" key="2">
    <source>
        <dbReference type="EMBL" id="GFR00002.1"/>
    </source>
</evidence>
<keyword evidence="3" id="KW-1185">Reference proteome</keyword>
<proteinExistence type="predicted"/>
<comment type="caution">
    <text evidence="2">The sequence shown here is derived from an EMBL/GenBank/DDBJ whole genome shotgun (WGS) entry which is preliminary data.</text>
</comment>
<gene>
    <name evidence="2" type="ORF">TNCT_532211</name>
</gene>
<sequence>MDLQPPVSQKAYEKIMRKINLASCEVADDSMKNAAKEEILASGSNEICVSGDGKKLNYDDSSIVVHMTLSSPNEFEKFLFIQKISTPGEWISTMRQLIAVTPDNSNRNALENGSSTRWYNQAYGGVNTRIAPIRFQTKGYEQPHQSHMVHFNERKQFNSQPRQVVQHIQHNFRPRRNSENVQEHRWQLLKSTHMNYSNANHENKSNVNGDNGVDQIPDSPEADQENIV</sequence>
<evidence type="ECO:0000313" key="3">
    <source>
        <dbReference type="Proteomes" id="UP000887116"/>
    </source>
</evidence>
<organism evidence="2 3">
    <name type="scientific">Trichonephila clavata</name>
    <name type="common">Joro spider</name>
    <name type="synonym">Nephila clavata</name>
    <dbReference type="NCBI Taxonomy" id="2740835"/>
    <lineage>
        <taxon>Eukaryota</taxon>
        <taxon>Metazoa</taxon>
        <taxon>Ecdysozoa</taxon>
        <taxon>Arthropoda</taxon>
        <taxon>Chelicerata</taxon>
        <taxon>Arachnida</taxon>
        <taxon>Araneae</taxon>
        <taxon>Araneomorphae</taxon>
        <taxon>Entelegynae</taxon>
        <taxon>Araneoidea</taxon>
        <taxon>Nephilidae</taxon>
        <taxon>Trichonephila</taxon>
    </lineage>
</organism>
<dbReference type="Proteomes" id="UP000887116">
    <property type="component" value="Unassembled WGS sequence"/>
</dbReference>
<feature type="region of interest" description="Disordered" evidence="1">
    <location>
        <begin position="197"/>
        <end position="228"/>
    </location>
</feature>
<feature type="compositionally biased region" description="Polar residues" evidence="1">
    <location>
        <begin position="197"/>
        <end position="209"/>
    </location>
</feature>
<accession>A0A8X6GA95</accession>
<evidence type="ECO:0000256" key="1">
    <source>
        <dbReference type="SAM" id="MobiDB-lite"/>
    </source>
</evidence>
<dbReference type="OrthoDB" id="6427993at2759"/>